<proteinExistence type="predicted"/>
<dbReference type="EMBL" id="AAZE01000009">
    <property type="protein sequence ID" value="EDJ90759.1"/>
    <property type="molecule type" value="Genomic_DNA"/>
</dbReference>
<evidence type="ECO:0000313" key="2">
    <source>
        <dbReference type="Proteomes" id="UP000003798"/>
    </source>
</evidence>
<name>A4N4V8_HAEIF</name>
<evidence type="ECO:0000313" key="1">
    <source>
        <dbReference type="EMBL" id="EDJ90759.1"/>
    </source>
</evidence>
<dbReference type="Proteomes" id="UP000003798">
    <property type="component" value="Unassembled WGS sequence"/>
</dbReference>
<dbReference type="AlphaFoldDB" id="A4N4V8"/>
<reference evidence="1 2" key="1">
    <citation type="journal article" date="2007" name="Genome Biol.">
        <title>Characterization and modeling of the Haemophilus influenzae core and supragenomes based on the complete genomic sequences of Rd and 12 clinical nontypeable strains.</title>
        <authorList>
            <person name="Hogg J.S."/>
            <person name="Hu F.Z."/>
            <person name="Janto B."/>
            <person name="Boissy R."/>
            <person name="Hayes J."/>
            <person name="Keefe R."/>
            <person name="Post J.C."/>
            <person name="Ehrlich G.D."/>
        </authorList>
    </citation>
    <scope>NUCLEOTIDE SEQUENCE [LARGE SCALE GENOMIC DNA]</scope>
    <source>
        <strain evidence="1 2">R3021</strain>
    </source>
</reference>
<organism evidence="1 2">
    <name type="scientific">Haemophilus influenzae R3021</name>
    <dbReference type="NCBI Taxonomy" id="375432"/>
    <lineage>
        <taxon>Bacteria</taxon>
        <taxon>Pseudomonadati</taxon>
        <taxon>Pseudomonadota</taxon>
        <taxon>Gammaproteobacteria</taxon>
        <taxon>Pasteurellales</taxon>
        <taxon>Pasteurellaceae</taxon>
        <taxon>Haemophilus</taxon>
    </lineage>
</organism>
<protein>
    <submittedName>
        <fullName evidence="1">Uncharacterized protein</fullName>
    </submittedName>
</protein>
<gene>
    <name evidence="1" type="ORF">CGSHi22421_00305</name>
</gene>
<sequence>MLETDSKQRVPKKRGKFNEKLFLNSKQFLVIKKGAYSWKNKHP</sequence>
<accession>A4N4V8</accession>